<keyword evidence="1 6" id="KW-0963">Cytoplasm</keyword>
<dbReference type="PANTHER" id="PTHR13393:SF0">
    <property type="entry name" value="RNA N6-ADENOSINE-METHYLTRANSFERASE METTL16"/>
    <property type="match status" value="1"/>
</dbReference>
<dbReference type="AlphaFoldDB" id="A0A318MZD2"/>
<proteinExistence type="inferred from homology"/>
<organism evidence="8 9">
    <name type="scientific">Frischella perrara</name>
    <dbReference type="NCBI Taxonomy" id="1267021"/>
    <lineage>
        <taxon>Bacteria</taxon>
        <taxon>Pseudomonadati</taxon>
        <taxon>Pseudomonadota</taxon>
        <taxon>Gammaproteobacteria</taxon>
        <taxon>Orbales</taxon>
        <taxon>Orbaceae</taxon>
        <taxon>Frischella</taxon>
    </lineage>
</organism>
<comment type="subcellular location">
    <subcellularLocation>
        <location evidence="6">Cytoplasm</location>
    </subcellularLocation>
</comment>
<dbReference type="InterPro" id="IPR029063">
    <property type="entry name" value="SAM-dependent_MTases_sf"/>
</dbReference>
<dbReference type="CDD" id="cd02440">
    <property type="entry name" value="AdoMet_MTases"/>
    <property type="match status" value="1"/>
</dbReference>
<name>A0A318MZD2_FRIPE</name>
<feature type="compositionally biased region" description="Basic residues" evidence="7">
    <location>
        <begin position="11"/>
        <end position="20"/>
    </location>
</feature>
<dbReference type="SUPFAM" id="SSF53335">
    <property type="entry name" value="S-adenosyl-L-methionine-dependent methyltransferases"/>
    <property type="match status" value="1"/>
</dbReference>
<feature type="region of interest" description="Disordered" evidence="7">
    <location>
        <begin position="1"/>
        <end position="20"/>
    </location>
</feature>
<evidence type="ECO:0000256" key="4">
    <source>
        <dbReference type="ARBA" id="ARBA00022679"/>
    </source>
</evidence>
<dbReference type="PANTHER" id="PTHR13393">
    <property type="entry name" value="SAM-DEPENDENT METHYLTRANSFERASE"/>
    <property type="match status" value="1"/>
</dbReference>
<evidence type="ECO:0000313" key="9">
    <source>
        <dbReference type="Proteomes" id="UP000247838"/>
    </source>
</evidence>
<protein>
    <recommendedName>
        <fullName evidence="6">Ribosomal RNA large subunit methyltransferase F</fullName>
        <ecNumber evidence="6">2.1.1.181</ecNumber>
    </recommendedName>
    <alternativeName>
        <fullName evidence="6">23S rRNA mA1618 methyltransferase</fullName>
    </alternativeName>
    <alternativeName>
        <fullName evidence="6">rRNA adenine N-6-methyltransferase</fullName>
    </alternativeName>
</protein>
<keyword evidence="4 6" id="KW-0808">Transferase</keyword>
<dbReference type="Pfam" id="PF05971">
    <property type="entry name" value="Methyltransf_10"/>
    <property type="match status" value="1"/>
</dbReference>
<dbReference type="RefSeq" id="WP_110443278.1">
    <property type="nucleotide sequence ID" value="NZ_QGLM01000007.1"/>
</dbReference>
<evidence type="ECO:0000256" key="1">
    <source>
        <dbReference type="ARBA" id="ARBA00022490"/>
    </source>
</evidence>
<evidence type="ECO:0000256" key="2">
    <source>
        <dbReference type="ARBA" id="ARBA00022552"/>
    </source>
</evidence>
<keyword evidence="5 6" id="KW-0949">S-adenosyl-L-methionine</keyword>
<dbReference type="EC" id="2.1.1.181" evidence="6"/>
<evidence type="ECO:0000256" key="5">
    <source>
        <dbReference type="ARBA" id="ARBA00022691"/>
    </source>
</evidence>
<dbReference type="HAMAP" id="MF_01848">
    <property type="entry name" value="23SrRNA_methyltr_F"/>
    <property type="match status" value="1"/>
</dbReference>
<evidence type="ECO:0000256" key="3">
    <source>
        <dbReference type="ARBA" id="ARBA00022603"/>
    </source>
</evidence>
<comment type="function">
    <text evidence="6">Specifically methylates the adenine in position 1618 of 23S rRNA.</text>
</comment>
<sequence>MPKGSSQIIKKNLHPRNRHRTGYDFPTLGQILPELSGYIIHNQYGKLSIDYANPKAVKLLNKALLLQSYRIKFWDIPDDYLCPPIPGRADYIHYLADLLAMDNYNRIPQGKAIRLLDIGVGANTIYPIIGHTEYDWSFVGSDISATAIKMAKLIAKMNPPLTSSLTYRWQKNKRNIFTNIIKPNEQFALTLCNPPFHASLAEAQAATNRKLTNLGKTFCHVKQPVHNFGGQNNELWCDGGEVAFINTMIEESKNYKDQCLWFTSLISKKDTLSIIKKKLEKIKIQDLQVVTMAQGQKISRFIAWSFLNSQQRQQILVRWQR</sequence>
<dbReference type="NCBIfam" id="NF008725">
    <property type="entry name" value="PRK11727.1"/>
    <property type="match status" value="1"/>
</dbReference>
<gene>
    <name evidence="6" type="primary">rlmF</name>
    <name evidence="8" type="ORF">DKK76_04225</name>
</gene>
<dbReference type="Gene3D" id="3.40.50.150">
    <property type="entry name" value="Vaccinia Virus protein VP39"/>
    <property type="match status" value="1"/>
</dbReference>
<comment type="caution">
    <text evidence="8">The sequence shown here is derived from an EMBL/GenBank/DDBJ whole genome shotgun (WGS) entry which is preliminary data.</text>
</comment>
<dbReference type="Proteomes" id="UP000247838">
    <property type="component" value="Unassembled WGS sequence"/>
</dbReference>
<dbReference type="InterPro" id="IPR010286">
    <property type="entry name" value="METTL16/RlmF"/>
</dbReference>
<dbReference type="EMBL" id="QGLM01000007">
    <property type="protein sequence ID" value="PXY96104.1"/>
    <property type="molecule type" value="Genomic_DNA"/>
</dbReference>
<reference evidence="8 9" key="1">
    <citation type="submission" date="2018-05" db="EMBL/GenBank/DDBJ databases">
        <title>Reference genomes for bee gut microbiota database.</title>
        <authorList>
            <person name="Ellegaard K.M."/>
        </authorList>
    </citation>
    <scope>NUCLEOTIDE SEQUENCE [LARGE SCALE GENOMIC DNA]</scope>
    <source>
        <strain evidence="8 9">ESL0167</strain>
    </source>
</reference>
<accession>A0A318MZD2</accession>
<keyword evidence="2 6" id="KW-0698">rRNA processing</keyword>
<dbReference type="GO" id="GO:0052907">
    <property type="term" value="F:23S rRNA (adenine(1618)-N(6))-methyltransferase activity"/>
    <property type="evidence" value="ECO:0007669"/>
    <property type="project" value="UniProtKB-EC"/>
</dbReference>
<dbReference type="GO" id="GO:0070475">
    <property type="term" value="P:rRNA base methylation"/>
    <property type="evidence" value="ECO:0007669"/>
    <property type="project" value="TreeGrafter"/>
</dbReference>
<evidence type="ECO:0000256" key="7">
    <source>
        <dbReference type="SAM" id="MobiDB-lite"/>
    </source>
</evidence>
<evidence type="ECO:0000256" key="6">
    <source>
        <dbReference type="HAMAP-Rule" id="MF_01848"/>
    </source>
</evidence>
<comment type="similarity">
    <text evidence="6">Belongs to the methyltransferase superfamily. METTL16/RlmF family.</text>
</comment>
<dbReference type="PIRSF" id="PIRSF029038">
    <property type="entry name" value="Mtase_YbiN_prd"/>
    <property type="match status" value="1"/>
</dbReference>
<dbReference type="InterPro" id="IPR016909">
    <property type="entry name" value="rRNA_lsu_MeTfrase_F"/>
</dbReference>
<dbReference type="GO" id="GO:0005737">
    <property type="term" value="C:cytoplasm"/>
    <property type="evidence" value="ECO:0007669"/>
    <property type="project" value="UniProtKB-SubCell"/>
</dbReference>
<evidence type="ECO:0000313" key="8">
    <source>
        <dbReference type="EMBL" id="PXY96104.1"/>
    </source>
</evidence>
<comment type="catalytic activity">
    <reaction evidence="6">
        <text>adenosine(1618) in 23S rRNA + S-adenosyl-L-methionine = N(6)-methyladenosine(1618) in 23S rRNA + S-adenosyl-L-homocysteine + H(+)</text>
        <dbReference type="Rhea" id="RHEA:16497"/>
        <dbReference type="Rhea" id="RHEA-COMP:10229"/>
        <dbReference type="Rhea" id="RHEA-COMP:10231"/>
        <dbReference type="ChEBI" id="CHEBI:15378"/>
        <dbReference type="ChEBI" id="CHEBI:57856"/>
        <dbReference type="ChEBI" id="CHEBI:59789"/>
        <dbReference type="ChEBI" id="CHEBI:74411"/>
        <dbReference type="ChEBI" id="CHEBI:74449"/>
        <dbReference type="EC" id="2.1.1.181"/>
    </reaction>
</comment>
<keyword evidence="3 6" id="KW-0489">Methyltransferase</keyword>